<dbReference type="GO" id="GO:0006362">
    <property type="term" value="P:transcription elongation by RNA polymerase I"/>
    <property type="evidence" value="ECO:0007669"/>
    <property type="project" value="TreeGrafter"/>
</dbReference>
<gene>
    <name evidence="6" type="ORF">ALAG00032_LOCUS11560</name>
</gene>
<comment type="subcellular location">
    <subcellularLocation>
        <location evidence="1">Nucleus</location>
    </subcellularLocation>
</comment>
<evidence type="ECO:0000259" key="5">
    <source>
        <dbReference type="Pfam" id="PF17875"/>
    </source>
</evidence>
<proteinExistence type="predicted"/>
<evidence type="ECO:0000256" key="2">
    <source>
        <dbReference type="ARBA" id="ARBA00022478"/>
    </source>
</evidence>
<dbReference type="InterPro" id="IPR036898">
    <property type="entry name" value="RNA_pol_Rpb7-like_N_sf"/>
</dbReference>
<accession>A0A7S3K2D6</accession>
<dbReference type="PANTHER" id="PTHR12709:SF5">
    <property type="entry name" value="DNA-DIRECTED RNA POLYMERASE I SUBUNIT RPA43"/>
    <property type="match status" value="1"/>
</dbReference>
<dbReference type="Gene3D" id="2.40.50.1060">
    <property type="match status" value="1"/>
</dbReference>
<name>A0A7S3K2D6_9STRA</name>
<dbReference type="PANTHER" id="PTHR12709">
    <property type="entry name" value="DNA-DIRECTED RNA POLYMERASE II, III"/>
    <property type="match status" value="1"/>
</dbReference>
<dbReference type="Pfam" id="PF17875">
    <property type="entry name" value="RPA43_OB"/>
    <property type="match status" value="1"/>
</dbReference>
<keyword evidence="3" id="KW-0804">Transcription</keyword>
<evidence type="ECO:0000256" key="1">
    <source>
        <dbReference type="ARBA" id="ARBA00004123"/>
    </source>
</evidence>
<reference evidence="6" key="1">
    <citation type="submission" date="2021-01" db="EMBL/GenBank/DDBJ databases">
        <authorList>
            <person name="Corre E."/>
            <person name="Pelletier E."/>
            <person name="Niang G."/>
            <person name="Scheremetjew M."/>
            <person name="Finn R."/>
            <person name="Kale V."/>
            <person name="Holt S."/>
            <person name="Cochrane G."/>
            <person name="Meng A."/>
            <person name="Brown T."/>
            <person name="Cohen L."/>
        </authorList>
    </citation>
    <scope>NUCLEOTIDE SEQUENCE</scope>
    <source>
        <strain evidence="6">CCMP1510</strain>
    </source>
</reference>
<keyword evidence="2" id="KW-0240">DNA-directed RNA polymerase</keyword>
<evidence type="ECO:0000256" key="4">
    <source>
        <dbReference type="ARBA" id="ARBA00023242"/>
    </source>
</evidence>
<dbReference type="GO" id="GO:0006352">
    <property type="term" value="P:DNA-templated transcription initiation"/>
    <property type="evidence" value="ECO:0007669"/>
    <property type="project" value="InterPro"/>
</dbReference>
<dbReference type="InterPro" id="IPR041178">
    <property type="entry name" value="RPA43_OB"/>
</dbReference>
<feature type="domain" description="RPA43 OB" evidence="5">
    <location>
        <begin position="105"/>
        <end position="147"/>
    </location>
</feature>
<dbReference type="AlphaFoldDB" id="A0A7S3K2D6"/>
<sequence>MESPSKRKRRKRSSVDENLESSSSSFRIVHLIAEFSLLPHSLEDVRLHIFKLLQDSLMRYNERIAGVPISILDIQLAPNHKYGRIFGSDPKIRVTVHLTAHVFAPEPKHHLIGRVNKLESTFIGLLVHGLFNASIAATDMNGATYHNVSWRIPDENDHLIICMDSLVLFQVLRIHHDRGILALDGKFIRLLRSSSVTPLIPNGEEENT</sequence>
<dbReference type="InterPro" id="IPR045113">
    <property type="entry name" value="Rpb7-like"/>
</dbReference>
<dbReference type="GO" id="GO:0005736">
    <property type="term" value="C:RNA polymerase I complex"/>
    <property type="evidence" value="ECO:0007669"/>
    <property type="project" value="TreeGrafter"/>
</dbReference>
<dbReference type="Gene3D" id="3.30.1490.120">
    <property type="entry name" value="RNA polymerase Rpb7-like, N-terminal domain"/>
    <property type="match status" value="1"/>
</dbReference>
<dbReference type="EMBL" id="HBIJ01017379">
    <property type="protein sequence ID" value="CAE0370781.1"/>
    <property type="molecule type" value="Transcribed_RNA"/>
</dbReference>
<evidence type="ECO:0000313" key="6">
    <source>
        <dbReference type="EMBL" id="CAE0370781.1"/>
    </source>
</evidence>
<evidence type="ECO:0000256" key="3">
    <source>
        <dbReference type="ARBA" id="ARBA00023163"/>
    </source>
</evidence>
<keyword evidence="4" id="KW-0539">Nucleus</keyword>
<protein>
    <recommendedName>
        <fullName evidence="5">RPA43 OB domain-containing protein</fullName>
    </recommendedName>
</protein>
<organism evidence="6">
    <name type="scientific">Aureoumbra lagunensis</name>
    <dbReference type="NCBI Taxonomy" id="44058"/>
    <lineage>
        <taxon>Eukaryota</taxon>
        <taxon>Sar</taxon>
        <taxon>Stramenopiles</taxon>
        <taxon>Ochrophyta</taxon>
        <taxon>Pelagophyceae</taxon>
        <taxon>Pelagomonadales</taxon>
        <taxon>Aureoumbra</taxon>
    </lineage>
</organism>